<reference evidence="12" key="1">
    <citation type="submission" date="2023-06" db="EMBL/GenBank/DDBJ databases">
        <title>Genome-scale phylogeny and comparative genomics of the fungal order Sordariales.</title>
        <authorList>
            <consortium name="Lawrence Berkeley National Laboratory"/>
            <person name="Hensen N."/>
            <person name="Bonometti L."/>
            <person name="Westerberg I."/>
            <person name="Brannstrom I.O."/>
            <person name="Guillou S."/>
            <person name="Cros-Aarteil S."/>
            <person name="Calhoun S."/>
            <person name="Haridas S."/>
            <person name="Kuo A."/>
            <person name="Mondo S."/>
            <person name="Pangilinan J."/>
            <person name="Riley R."/>
            <person name="LaButti K."/>
            <person name="Andreopoulos B."/>
            <person name="Lipzen A."/>
            <person name="Chen C."/>
            <person name="Yanf M."/>
            <person name="Daum C."/>
            <person name="Ng V."/>
            <person name="Clum A."/>
            <person name="Steindorff A."/>
            <person name="Ohm R."/>
            <person name="Martin F."/>
            <person name="Silar P."/>
            <person name="Natvig D."/>
            <person name="Lalanne C."/>
            <person name="Gautier V."/>
            <person name="Ament-velasquez S.L."/>
            <person name="Kruys A."/>
            <person name="Hutchinson M.I."/>
            <person name="Powell A.J."/>
            <person name="Barry K."/>
            <person name="Miller A.N."/>
            <person name="Grigoriev I.V."/>
            <person name="Debuchy R."/>
            <person name="Gladieux P."/>
            <person name="Thoren M.H."/>
            <person name="Johannesson H."/>
        </authorList>
    </citation>
    <scope>NUCLEOTIDE SEQUENCE</scope>
    <source>
        <strain evidence="12">SMH3187-1</strain>
    </source>
</reference>
<dbReference type="Gene3D" id="3.40.50.300">
    <property type="entry name" value="P-loop containing nucleotide triphosphate hydrolases"/>
    <property type="match status" value="2"/>
</dbReference>
<evidence type="ECO:0000256" key="6">
    <source>
        <dbReference type="ARBA" id="ARBA00022840"/>
    </source>
</evidence>
<keyword evidence="4 10" id="KW-0812">Transmembrane</keyword>
<feature type="transmembrane region" description="Helical" evidence="10">
    <location>
        <begin position="505"/>
        <end position="528"/>
    </location>
</feature>
<sequence length="1273" mass="141640">MATTDNHQKEQTSHQADNTPTSDVESSPALVGWLRPRRVQILSDINGLVRGGEMLLVLGRLGSGCTTLLKTLAGDTFGFYIGGDSRFSYEGISYAQMHSNNLKGECMYLAELDVHFPELALCETLRFAAETRRHDAAPETVAKTVATFFNLQGSFNTKIGDAMIRGLSGGEKRRTSLAEALISGAPFQTWDSSTRGLDSATALDVVKLLRTSTKSLQSTVLMTVYQASEDMYKCLDKVTLLYEGRQIYFGRIEDASSYFTDLGYVRPNRAITPDFLTSITNPAERMVREGFGDRVPRTPDEFAAAWKQSPQAQRLAEEMVAYEGHSPFSHKPTASVGYKSTLGAYTCPIPITEQINICVRRGFLRLHNNYAPVIAAAVANNILPIVLGTVFLNLDETTNTFDKRAVLVFFALMVIGFAPAFEVYTMWAQRPISAASMICDLPNKLASTTSFAITLYFMVNLNRLAGAFFVFYLFNLIVLLNMSMFFRAMGSLSKRLEQTMTPGSLLVLMFIMCTGFVIPVDYMVPWLAWFRWLNPLAYAYESLLINEFRGRRFTWSSTIPIGPSYSQEGMAGKIYNSIGAAPSKSTMDGTAYLLLKYGYNESHLWRNFGTILALTAILCVLHLMAAEYIPAERSKGEILLFKRGHAPESHKKLNDDGESGSSSLFAREVLPANRSTSGAEKNLKVNVCVEQKERSVEAPVDATIHRKSAVFHWSNLNYEIKTGDGPRRILSDIEGWVKPGTLTALMGVTGAGKTTLLDVLACRVTGGTVTGQVHIDGELRDASFPRRMGYVQQEDIHVPTSTVREALEFSALLRQPKEKSTEERLAYVDTVLKMLDMDSYAEAIVGVPGEGLNVEQRKRLSIAVELVKLSELLVFLDEPSSGLDSQTAWSICMLLRKLADNGQFILYTIHQPSSQLFHLFDRLLLLSKGGEMLYFGNIGQESSELINYFESNGAPKCPPEANVAEWVLNATAILPPFASSQPANTSEDPDAVPACQPHEVWAQTWRQSPQRHEVSRELLSLGAKRSSEGLVVNHYQGTRWMAQFRVVLKRPLGNSLSLLNASLMVQGVINLLFSVFSRTNLFSDSDQLIIPQFISMRTIFEARERRSRTYSWTVFIAANILVEAAWQVLTAILMFLLWYCPTGMWRHAEDESASRGFLVFLLSQFFAAAFQDSGTAVQDTKVECSSVEILRIEPLLTSTVRTCGEYMAPYLEAAGGYLATQTQRRSVMAAMGLDIRMSSAWKDVGYLTVYVVFNVMCWQFLGCIGWFGCRERG</sequence>
<feature type="transmembrane region" description="Helical" evidence="10">
    <location>
        <begin position="1112"/>
        <end position="1140"/>
    </location>
</feature>
<dbReference type="InterPro" id="IPR013525">
    <property type="entry name" value="ABC2_TM"/>
</dbReference>
<protein>
    <submittedName>
        <fullName evidence="12">P-loop containing nucleoside triphosphate hydrolase protein</fullName>
    </submittedName>
</protein>
<dbReference type="GO" id="GO:0005524">
    <property type="term" value="F:ATP binding"/>
    <property type="evidence" value="ECO:0007669"/>
    <property type="project" value="UniProtKB-KW"/>
</dbReference>
<keyword evidence="6" id="KW-0067">ATP-binding</keyword>
<dbReference type="CDD" id="cd03232">
    <property type="entry name" value="ABCG_PDR_domain2"/>
    <property type="match status" value="1"/>
</dbReference>
<feature type="domain" description="ABC transporter" evidence="11">
    <location>
        <begin position="711"/>
        <end position="954"/>
    </location>
</feature>
<feature type="transmembrane region" description="Helical" evidence="10">
    <location>
        <begin position="604"/>
        <end position="625"/>
    </location>
</feature>
<comment type="subcellular location">
    <subcellularLocation>
        <location evidence="1">Membrane</location>
        <topology evidence="1">Multi-pass membrane protein</topology>
    </subcellularLocation>
</comment>
<dbReference type="GO" id="GO:0016020">
    <property type="term" value="C:membrane"/>
    <property type="evidence" value="ECO:0007669"/>
    <property type="project" value="UniProtKB-SubCell"/>
</dbReference>
<dbReference type="AlphaFoldDB" id="A0AA40EJH0"/>
<evidence type="ECO:0000256" key="9">
    <source>
        <dbReference type="SAM" id="MobiDB-lite"/>
    </source>
</evidence>
<dbReference type="FunFam" id="3.40.50.300:FF:000054">
    <property type="entry name" value="ABC multidrug transporter atrF"/>
    <property type="match status" value="1"/>
</dbReference>
<dbReference type="SMART" id="SM00382">
    <property type="entry name" value="AAA"/>
    <property type="match status" value="1"/>
</dbReference>
<feature type="transmembrane region" description="Helical" evidence="10">
    <location>
        <begin position="370"/>
        <end position="394"/>
    </location>
</feature>
<evidence type="ECO:0000256" key="8">
    <source>
        <dbReference type="ARBA" id="ARBA00023136"/>
    </source>
</evidence>
<evidence type="ECO:0000256" key="4">
    <source>
        <dbReference type="ARBA" id="ARBA00022692"/>
    </source>
</evidence>
<keyword evidence="3" id="KW-0813">Transport</keyword>
<dbReference type="Proteomes" id="UP001172155">
    <property type="component" value="Unassembled WGS sequence"/>
</dbReference>
<feature type="compositionally biased region" description="Basic and acidic residues" evidence="9">
    <location>
        <begin position="1"/>
        <end position="12"/>
    </location>
</feature>
<feature type="region of interest" description="Disordered" evidence="9">
    <location>
        <begin position="1"/>
        <end position="27"/>
    </location>
</feature>
<dbReference type="GO" id="GO:0140359">
    <property type="term" value="F:ABC-type transporter activity"/>
    <property type="evidence" value="ECO:0007669"/>
    <property type="project" value="InterPro"/>
</dbReference>
<accession>A0AA40EJH0</accession>
<dbReference type="PROSITE" id="PS50893">
    <property type="entry name" value="ABC_TRANSPORTER_2"/>
    <property type="match status" value="2"/>
</dbReference>
<evidence type="ECO:0000259" key="11">
    <source>
        <dbReference type="PROSITE" id="PS50893"/>
    </source>
</evidence>
<evidence type="ECO:0000313" key="13">
    <source>
        <dbReference type="Proteomes" id="UP001172155"/>
    </source>
</evidence>
<feature type="domain" description="ABC transporter" evidence="11">
    <location>
        <begin position="19"/>
        <end position="268"/>
    </location>
</feature>
<evidence type="ECO:0000256" key="7">
    <source>
        <dbReference type="ARBA" id="ARBA00022989"/>
    </source>
</evidence>
<keyword evidence="12" id="KW-0378">Hydrolase</keyword>
<keyword evidence="8 10" id="KW-0472">Membrane</keyword>
<keyword evidence="13" id="KW-1185">Reference proteome</keyword>
<proteinExistence type="inferred from homology"/>
<dbReference type="SUPFAM" id="SSF52540">
    <property type="entry name" value="P-loop containing nucleoside triphosphate hydrolases"/>
    <property type="match status" value="2"/>
</dbReference>
<dbReference type="Pfam" id="PF01061">
    <property type="entry name" value="ABC2_membrane"/>
    <property type="match status" value="2"/>
</dbReference>
<feature type="transmembrane region" description="Helical" evidence="10">
    <location>
        <begin position="464"/>
        <end position="484"/>
    </location>
</feature>
<dbReference type="InterPro" id="IPR003593">
    <property type="entry name" value="AAA+_ATPase"/>
</dbReference>
<dbReference type="GO" id="GO:0016887">
    <property type="term" value="F:ATP hydrolysis activity"/>
    <property type="evidence" value="ECO:0007669"/>
    <property type="project" value="InterPro"/>
</dbReference>
<evidence type="ECO:0000256" key="1">
    <source>
        <dbReference type="ARBA" id="ARBA00004141"/>
    </source>
</evidence>
<comment type="caution">
    <text evidence="12">The sequence shown here is derived from an EMBL/GenBank/DDBJ whole genome shotgun (WGS) entry which is preliminary data.</text>
</comment>
<dbReference type="InterPro" id="IPR003439">
    <property type="entry name" value="ABC_transporter-like_ATP-bd"/>
</dbReference>
<dbReference type="InterPro" id="IPR034003">
    <property type="entry name" value="ABCG_PDR_2"/>
</dbReference>
<keyword evidence="7 10" id="KW-1133">Transmembrane helix</keyword>
<dbReference type="InterPro" id="IPR010929">
    <property type="entry name" value="PDR_CDR_ABC"/>
</dbReference>
<dbReference type="PANTHER" id="PTHR19241">
    <property type="entry name" value="ATP-BINDING CASSETTE TRANSPORTER"/>
    <property type="match status" value="1"/>
</dbReference>
<keyword evidence="5" id="KW-0547">Nucleotide-binding</keyword>
<dbReference type="InterPro" id="IPR027417">
    <property type="entry name" value="P-loop_NTPase"/>
</dbReference>
<organism evidence="12 13">
    <name type="scientific">Schizothecium vesticola</name>
    <dbReference type="NCBI Taxonomy" id="314040"/>
    <lineage>
        <taxon>Eukaryota</taxon>
        <taxon>Fungi</taxon>
        <taxon>Dikarya</taxon>
        <taxon>Ascomycota</taxon>
        <taxon>Pezizomycotina</taxon>
        <taxon>Sordariomycetes</taxon>
        <taxon>Sordariomycetidae</taxon>
        <taxon>Sordariales</taxon>
        <taxon>Schizotheciaceae</taxon>
        <taxon>Schizothecium</taxon>
    </lineage>
</organism>
<dbReference type="Pfam" id="PF00005">
    <property type="entry name" value="ABC_tran"/>
    <property type="match status" value="2"/>
</dbReference>
<evidence type="ECO:0000256" key="2">
    <source>
        <dbReference type="ARBA" id="ARBA00006012"/>
    </source>
</evidence>
<feature type="transmembrane region" description="Helical" evidence="10">
    <location>
        <begin position="406"/>
        <end position="427"/>
    </location>
</feature>
<comment type="similarity">
    <text evidence="2">Belongs to the ABC transporter superfamily. ABCG family. PDR (TC 3.A.1.205) subfamily.</text>
</comment>
<feature type="compositionally biased region" description="Polar residues" evidence="9">
    <location>
        <begin position="13"/>
        <end position="25"/>
    </location>
</feature>
<feature type="transmembrane region" description="Helical" evidence="10">
    <location>
        <begin position="1247"/>
        <end position="1269"/>
    </location>
</feature>
<evidence type="ECO:0000256" key="5">
    <source>
        <dbReference type="ARBA" id="ARBA00022741"/>
    </source>
</evidence>
<dbReference type="EMBL" id="JAUKUD010000006">
    <property type="protein sequence ID" value="KAK0740481.1"/>
    <property type="molecule type" value="Genomic_DNA"/>
</dbReference>
<gene>
    <name evidence="12" type="ORF">B0T18DRAFT_482378</name>
</gene>
<evidence type="ECO:0000256" key="10">
    <source>
        <dbReference type="SAM" id="Phobius"/>
    </source>
</evidence>
<evidence type="ECO:0000313" key="12">
    <source>
        <dbReference type="EMBL" id="KAK0740481.1"/>
    </source>
</evidence>
<evidence type="ECO:0000256" key="3">
    <source>
        <dbReference type="ARBA" id="ARBA00022448"/>
    </source>
</evidence>
<name>A0AA40EJH0_9PEZI</name>
<dbReference type="Pfam" id="PF06422">
    <property type="entry name" value="PDR_CDR"/>
    <property type="match status" value="1"/>
</dbReference>